<dbReference type="PROSITE" id="PS00198">
    <property type="entry name" value="4FE4S_FER_1"/>
    <property type="match status" value="2"/>
</dbReference>
<name>A0A174UMI0_BACT4</name>
<accession>A0A174UMI0</accession>
<dbReference type="PROSITE" id="PS51379">
    <property type="entry name" value="4FE4S_FER_2"/>
    <property type="match status" value="2"/>
</dbReference>
<dbReference type="SUPFAM" id="SSF54862">
    <property type="entry name" value="4Fe-4S ferredoxins"/>
    <property type="match status" value="1"/>
</dbReference>
<dbReference type="InterPro" id="IPR007525">
    <property type="entry name" value="FrhB_FdhB_C"/>
</dbReference>
<evidence type="ECO:0000256" key="3">
    <source>
        <dbReference type="ARBA" id="ARBA00023014"/>
    </source>
</evidence>
<dbReference type="InterPro" id="IPR052977">
    <property type="entry name" value="Polyferredoxin-like_ET"/>
</dbReference>
<keyword evidence="2" id="KW-0408">Iron</keyword>
<evidence type="ECO:0000256" key="2">
    <source>
        <dbReference type="ARBA" id="ARBA00023004"/>
    </source>
</evidence>
<dbReference type="AlphaFoldDB" id="A0A174UMI0"/>
<evidence type="ECO:0000256" key="1">
    <source>
        <dbReference type="ARBA" id="ARBA00022723"/>
    </source>
</evidence>
<organism evidence="5 6">
    <name type="scientific">Bacteroides thetaiotaomicron</name>
    <dbReference type="NCBI Taxonomy" id="818"/>
    <lineage>
        <taxon>Bacteria</taxon>
        <taxon>Pseudomonadati</taxon>
        <taxon>Bacteroidota</taxon>
        <taxon>Bacteroidia</taxon>
        <taxon>Bacteroidales</taxon>
        <taxon>Bacteroidaceae</taxon>
        <taxon>Bacteroides</taxon>
    </lineage>
</organism>
<keyword evidence="1" id="KW-0479">Metal-binding</keyword>
<evidence type="ECO:0000259" key="4">
    <source>
        <dbReference type="PROSITE" id="PS51379"/>
    </source>
</evidence>
<dbReference type="Gene3D" id="3.30.70.20">
    <property type="match status" value="1"/>
</dbReference>
<dbReference type="EMBL" id="CZAP01000031">
    <property type="protein sequence ID" value="CUQ22071.1"/>
    <property type="molecule type" value="Genomic_DNA"/>
</dbReference>
<evidence type="ECO:0000313" key="5">
    <source>
        <dbReference type="EMBL" id="CUQ22071.1"/>
    </source>
</evidence>
<sequence>MIILKQKSDCCGCEVCMHVCPQKCITLKEDIEGYKYPYIDKESCIDCNLCSKRCPLINSYESRFPLKIMAAKSTNKNTQIKSSSGGIFSELATLVLQKNGIVFGVKFDTGWEVVHSYIDNIDDLWQFQTSKYVQSNIADSYQRAKEFLEQNRIVLFSGTPCQIAGLKRFLNREYDHLYCVDFVCHGVPSPKVWQQYLAAICNKQNIKFSSIQNINFRDKTEGWNSFSFSIKYFNSKKENKVFREPLYKNLYLQSFIANITLRPSCYSCAFKRYKSMSDITMGDYWGIEKEHPNFKDNNGISLMSILTDKGLNIYRQLHISDIESSYDKVKTLNSAIECPCSEPSCRTAFMDKLDSENILSLMSSYLKTPFRLKVHYMLIPLIKRLKTVLDKN</sequence>
<dbReference type="InterPro" id="IPR017900">
    <property type="entry name" value="4Fe4S_Fe_S_CS"/>
</dbReference>
<feature type="domain" description="4Fe-4S ferredoxin-type" evidence="4">
    <location>
        <begin position="1"/>
        <end position="30"/>
    </location>
</feature>
<dbReference type="PANTHER" id="PTHR43193:SF2">
    <property type="entry name" value="POLYFERREDOXIN PROTEIN FWDF"/>
    <property type="match status" value="1"/>
</dbReference>
<dbReference type="GO" id="GO:0051536">
    <property type="term" value="F:iron-sulfur cluster binding"/>
    <property type="evidence" value="ECO:0007669"/>
    <property type="project" value="UniProtKB-KW"/>
</dbReference>
<keyword evidence="3" id="KW-0411">Iron-sulfur</keyword>
<feature type="domain" description="4Fe-4S ferredoxin-type" evidence="4">
    <location>
        <begin position="35"/>
        <end position="65"/>
    </location>
</feature>
<protein>
    <submittedName>
        <fullName evidence="5">F420H2:quinone oxidoreductase</fullName>
    </submittedName>
</protein>
<proteinExistence type="predicted"/>
<dbReference type="Proteomes" id="UP000095576">
    <property type="component" value="Unassembled WGS sequence"/>
</dbReference>
<evidence type="ECO:0000313" key="6">
    <source>
        <dbReference type="Proteomes" id="UP000095576"/>
    </source>
</evidence>
<dbReference type="PANTHER" id="PTHR43193">
    <property type="match status" value="1"/>
</dbReference>
<dbReference type="InterPro" id="IPR017896">
    <property type="entry name" value="4Fe4S_Fe-S-bd"/>
</dbReference>
<dbReference type="RefSeq" id="WP_016267220.1">
    <property type="nucleotide sequence ID" value="NZ_CZAP01000031.1"/>
</dbReference>
<reference evidence="5 6" key="1">
    <citation type="submission" date="2015-09" db="EMBL/GenBank/DDBJ databases">
        <authorList>
            <consortium name="Pathogen Informatics"/>
        </authorList>
    </citation>
    <scope>NUCLEOTIDE SEQUENCE [LARGE SCALE GENOMIC DNA]</scope>
    <source>
        <strain evidence="5 6">2789STDY5834899</strain>
    </source>
</reference>
<dbReference type="GO" id="GO:0046872">
    <property type="term" value="F:metal ion binding"/>
    <property type="evidence" value="ECO:0007669"/>
    <property type="project" value="UniProtKB-KW"/>
</dbReference>
<gene>
    <name evidence="5" type="ORF">ERS852511_04817</name>
</gene>
<dbReference type="Pfam" id="PF12838">
    <property type="entry name" value="Fer4_7"/>
    <property type="match status" value="1"/>
</dbReference>
<dbReference type="Pfam" id="PF04432">
    <property type="entry name" value="FrhB_FdhB_C"/>
    <property type="match status" value="1"/>
</dbReference>